<evidence type="ECO:0000313" key="6">
    <source>
        <dbReference type="Proteomes" id="UP000187166"/>
    </source>
</evidence>
<dbReference type="AlphaFoldDB" id="A0A1U7M0F4"/>
<dbReference type="STRING" id="1465756.BIV18_06355"/>
<dbReference type="SUPFAM" id="SSF116734">
    <property type="entry name" value="DNA methylase specificity domain"/>
    <property type="match status" value="2"/>
</dbReference>
<reference evidence="5 6" key="1">
    <citation type="journal article" date="2016" name="Appl. Environ. Microbiol.">
        <title>Function and Phylogeny of Bacterial Butyryl Coenzyme A:Acetate Transferases and Their Diversity in the Proximal Colon of Swine.</title>
        <authorList>
            <person name="Trachsel J."/>
            <person name="Bayles D.O."/>
            <person name="Looft T."/>
            <person name="Levine U.Y."/>
            <person name="Allen H.K."/>
        </authorList>
    </citation>
    <scope>NUCLEOTIDE SEQUENCE [LARGE SCALE GENOMIC DNA]</scope>
    <source>
        <strain evidence="5 6">35-6-1</strain>
    </source>
</reference>
<dbReference type="Pfam" id="PF01420">
    <property type="entry name" value="Methylase_S"/>
    <property type="match status" value="2"/>
</dbReference>
<gene>
    <name evidence="5" type="ORF">BIV18_06355</name>
</gene>
<evidence type="ECO:0000256" key="2">
    <source>
        <dbReference type="ARBA" id="ARBA00022747"/>
    </source>
</evidence>
<evidence type="ECO:0000259" key="4">
    <source>
        <dbReference type="Pfam" id="PF01420"/>
    </source>
</evidence>
<accession>A0A1U7M0F4</accession>
<keyword evidence="6" id="KW-1185">Reference proteome</keyword>
<evidence type="ECO:0000313" key="5">
    <source>
        <dbReference type="EMBL" id="OLR65162.1"/>
    </source>
</evidence>
<organism evidence="5 6">
    <name type="scientific">Peptoniphilus porci</name>
    <dbReference type="NCBI Taxonomy" id="2652280"/>
    <lineage>
        <taxon>Bacteria</taxon>
        <taxon>Bacillati</taxon>
        <taxon>Bacillota</taxon>
        <taxon>Tissierellia</taxon>
        <taxon>Tissierellales</taxon>
        <taxon>Peptoniphilaceae</taxon>
        <taxon>Peptoniphilus</taxon>
    </lineage>
</organism>
<sequence length="415" mass="47617">MRNDKNVPKIRLKEFDTEWSSSTLEDEGTFYYGRSCPKWSVTKDATIPCIRYGELYTKFGAKIDKVYSYTNISPDNLRFSNGSEVLIPRVGEDPKDYNHCTWLSIPNVAIGEMISVYNTKNNPLFTSIMLNATMQNEFAKRVEGGSVTNLYYEKLKNIKVFFPSKLEQEKIGNYFANIDNLISLQKQKYEKLLDLKKAMLNKLFPKEGETSPEIRFDGFSGEWEENVLGKIMEVTSVKRIHQKDWVKSGIPFLRARDIVARSKNIRINDPIFITEDKYIECISISGRVKIGDLLVTGVGTIGVPMLIQNSQPIYFKDGNVIWFKNKNNIDPKFLFYSFYGNLIQKYIKISSGIGTVGTYTIESGKQTPIKIPSSRDEQKAIGDYFSKLDKLIELNKEKLEKLKNVKSSLLDKMFV</sequence>
<comment type="caution">
    <text evidence="5">The sequence shown here is derived from an EMBL/GenBank/DDBJ whole genome shotgun (WGS) entry which is preliminary data.</text>
</comment>
<feature type="domain" description="Type I restriction modification DNA specificity" evidence="4">
    <location>
        <begin position="120"/>
        <end position="192"/>
    </location>
</feature>
<dbReference type="Proteomes" id="UP000187166">
    <property type="component" value="Unassembled WGS sequence"/>
</dbReference>
<proteinExistence type="inferred from homology"/>
<dbReference type="InterPro" id="IPR052021">
    <property type="entry name" value="Type-I_RS_S_subunit"/>
</dbReference>
<dbReference type="Gene3D" id="3.90.220.20">
    <property type="entry name" value="DNA methylase specificity domains"/>
    <property type="match status" value="2"/>
</dbReference>
<comment type="similarity">
    <text evidence="1">Belongs to the type-I restriction system S methylase family.</text>
</comment>
<keyword evidence="3" id="KW-0238">DNA-binding</keyword>
<dbReference type="EMBL" id="MJIH01000001">
    <property type="protein sequence ID" value="OLR65162.1"/>
    <property type="molecule type" value="Genomic_DNA"/>
</dbReference>
<dbReference type="InterPro" id="IPR000055">
    <property type="entry name" value="Restrct_endonuc_typeI_TRD"/>
</dbReference>
<feature type="domain" description="Type I restriction modification DNA specificity" evidence="4">
    <location>
        <begin position="222"/>
        <end position="403"/>
    </location>
</feature>
<name>A0A1U7M0F4_9FIRM</name>
<keyword evidence="2" id="KW-0680">Restriction system</keyword>
<dbReference type="PANTHER" id="PTHR30408">
    <property type="entry name" value="TYPE-1 RESTRICTION ENZYME ECOKI SPECIFICITY PROTEIN"/>
    <property type="match status" value="1"/>
</dbReference>
<dbReference type="GO" id="GO:0009307">
    <property type="term" value="P:DNA restriction-modification system"/>
    <property type="evidence" value="ECO:0007669"/>
    <property type="project" value="UniProtKB-KW"/>
</dbReference>
<evidence type="ECO:0000256" key="1">
    <source>
        <dbReference type="ARBA" id="ARBA00010923"/>
    </source>
</evidence>
<protein>
    <recommendedName>
        <fullName evidence="4">Type I restriction modification DNA specificity domain-containing protein</fullName>
    </recommendedName>
</protein>
<dbReference type="InterPro" id="IPR044946">
    <property type="entry name" value="Restrct_endonuc_typeI_TRD_sf"/>
</dbReference>
<dbReference type="Gene3D" id="1.10.287.1120">
    <property type="entry name" value="Bipartite methylase S protein"/>
    <property type="match status" value="1"/>
</dbReference>
<evidence type="ECO:0000256" key="3">
    <source>
        <dbReference type="ARBA" id="ARBA00023125"/>
    </source>
</evidence>
<dbReference type="GO" id="GO:0003677">
    <property type="term" value="F:DNA binding"/>
    <property type="evidence" value="ECO:0007669"/>
    <property type="project" value="UniProtKB-KW"/>
</dbReference>
<dbReference type="PANTHER" id="PTHR30408:SF12">
    <property type="entry name" value="TYPE I RESTRICTION ENZYME MJAVIII SPECIFICITY SUBUNIT"/>
    <property type="match status" value="1"/>
</dbReference>